<dbReference type="Gene3D" id="3.60.15.10">
    <property type="entry name" value="Ribonuclease Z/Hydroxyacylglutathione hydrolase-like"/>
    <property type="match status" value="1"/>
</dbReference>
<dbReference type="AlphaFoldDB" id="A0AA37S7F1"/>
<gene>
    <name evidence="2" type="ORF">GCM10007876_03970</name>
</gene>
<dbReference type="InterPro" id="IPR036866">
    <property type="entry name" value="RibonucZ/Hydroxyglut_hydro"/>
</dbReference>
<dbReference type="PANTHER" id="PTHR15032">
    <property type="entry name" value="N-ACYL-PHOSPHATIDYLETHANOLAMINE-HYDROLYZING PHOSPHOLIPASE D"/>
    <property type="match status" value="1"/>
</dbReference>
<sequence>MKHFGRQVLRGMFKLFVLLSFALAGISLYSCQSSPVIAKSGLPAHHNPDGSFKNLYLENSKKSILKFLWAKYTSDWSDWEGHEVTVTPVQLDLRDVQQSYYVKPRISWIGHSTVLIQYKDKTVLTDPIFFDRASPVSFAGPKRAFKPAIDLKELPKVDYVVISHNHYDHLDKPTVEAIGDKTTWLVPLGLKAWFNEQGVTQVLELDWWQAHQFDDLTLRLTPAQHWSKRTPWDTNESLWGSWQIQIDDFNSWFGGDTGYNDIQFKEIGDKLGPFDFAMIPIGAYEPRWFMKNMHVNPEESVEIHKDIRSAYSMGIHWSTFQLTAEQIDAPREDLAKALAEQENLTPFDAVPIGSSFEVNLNTL</sequence>
<name>A0AA37S7F1_9GAMM</name>
<accession>A0AA37S7F1</accession>
<reference evidence="2" key="1">
    <citation type="journal article" date="2014" name="Int. J. Syst. Evol. Microbiol.">
        <title>Complete genome sequence of Corynebacterium casei LMG S-19264T (=DSM 44701T), isolated from a smear-ripened cheese.</title>
        <authorList>
            <consortium name="US DOE Joint Genome Institute (JGI-PGF)"/>
            <person name="Walter F."/>
            <person name="Albersmeier A."/>
            <person name="Kalinowski J."/>
            <person name="Ruckert C."/>
        </authorList>
    </citation>
    <scope>NUCLEOTIDE SEQUENCE</scope>
    <source>
        <strain evidence="2">NBRC 110071</strain>
    </source>
</reference>
<evidence type="ECO:0000313" key="2">
    <source>
        <dbReference type="EMBL" id="GLQ29919.1"/>
    </source>
</evidence>
<dbReference type="PROSITE" id="PS51257">
    <property type="entry name" value="PROKAR_LIPOPROTEIN"/>
    <property type="match status" value="1"/>
</dbReference>
<evidence type="ECO:0000313" key="3">
    <source>
        <dbReference type="Proteomes" id="UP001161389"/>
    </source>
</evidence>
<dbReference type="Pfam" id="PF12706">
    <property type="entry name" value="Lactamase_B_2"/>
    <property type="match status" value="1"/>
</dbReference>
<comment type="caution">
    <text evidence="2">The sequence shown here is derived from an EMBL/GenBank/DDBJ whole genome shotgun (WGS) entry which is preliminary data.</text>
</comment>
<dbReference type="PANTHER" id="PTHR15032:SF4">
    <property type="entry name" value="N-ACYL-PHOSPHATIDYLETHANOLAMINE-HYDROLYZING PHOSPHOLIPASE D"/>
    <property type="match status" value="1"/>
</dbReference>
<dbReference type="EMBL" id="BSNM01000003">
    <property type="protein sequence ID" value="GLQ29919.1"/>
    <property type="molecule type" value="Genomic_DNA"/>
</dbReference>
<evidence type="ECO:0000259" key="1">
    <source>
        <dbReference type="Pfam" id="PF12706"/>
    </source>
</evidence>
<dbReference type="SUPFAM" id="SSF56281">
    <property type="entry name" value="Metallo-hydrolase/oxidoreductase"/>
    <property type="match status" value="1"/>
</dbReference>
<keyword evidence="3" id="KW-1185">Reference proteome</keyword>
<feature type="domain" description="Metallo-beta-lactamase" evidence="1">
    <location>
        <begin position="122"/>
        <end position="317"/>
    </location>
</feature>
<dbReference type="Proteomes" id="UP001161389">
    <property type="component" value="Unassembled WGS sequence"/>
</dbReference>
<dbReference type="GO" id="GO:0005737">
    <property type="term" value="C:cytoplasm"/>
    <property type="evidence" value="ECO:0007669"/>
    <property type="project" value="TreeGrafter"/>
</dbReference>
<protein>
    <recommendedName>
        <fullName evidence="1">Metallo-beta-lactamase domain-containing protein</fullName>
    </recommendedName>
</protein>
<reference evidence="2" key="2">
    <citation type="submission" date="2023-01" db="EMBL/GenBank/DDBJ databases">
        <title>Draft genome sequence of Litoribrevibacter albus strain NBRC 110071.</title>
        <authorList>
            <person name="Sun Q."/>
            <person name="Mori K."/>
        </authorList>
    </citation>
    <scope>NUCLEOTIDE SEQUENCE</scope>
    <source>
        <strain evidence="2">NBRC 110071</strain>
    </source>
</reference>
<organism evidence="2 3">
    <name type="scientific">Litoribrevibacter albus</name>
    <dbReference type="NCBI Taxonomy" id="1473156"/>
    <lineage>
        <taxon>Bacteria</taxon>
        <taxon>Pseudomonadati</taxon>
        <taxon>Pseudomonadota</taxon>
        <taxon>Gammaproteobacteria</taxon>
        <taxon>Oceanospirillales</taxon>
        <taxon>Oceanospirillaceae</taxon>
        <taxon>Litoribrevibacter</taxon>
    </lineage>
</organism>
<proteinExistence type="predicted"/>
<dbReference type="InterPro" id="IPR001279">
    <property type="entry name" value="Metallo-B-lactamas"/>
</dbReference>
<dbReference type="CDD" id="cd16283">
    <property type="entry name" value="RomA-like_MBL-fold"/>
    <property type="match status" value="1"/>
</dbReference>